<dbReference type="Proteomes" id="UP000256970">
    <property type="component" value="Unassembled WGS sequence"/>
</dbReference>
<reference evidence="2 3" key="1">
    <citation type="submission" date="2016-10" db="EMBL/GenBank/DDBJ databases">
        <authorList>
            <person name="Cai Z."/>
        </authorList>
    </citation>
    <scope>NUCLEOTIDE SEQUENCE [LARGE SCALE GENOMIC DNA]</scope>
</reference>
<name>A0A383VDV3_TETOB</name>
<feature type="compositionally biased region" description="Polar residues" evidence="1">
    <location>
        <begin position="9"/>
        <end position="20"/>
    </location>
</feature>
<gene>
    <name evidence="2" type="ORF">BQ4739_LOCUS3478</name>
</gene>
<evidence type="ECO:0000313" key="3">
    <source>
        <dbReference type="Proteomes" id="UP000256970"/>
    </source>
</evidence>
<keyword evidence="3" id="KW-1185">Reference proteome</keyword>
<sequence length="95" mass="10427">MHCARSISPARSSRCASQSRVVMRPQAPITMQYTPGDQGQAVSPAAAPAAAGYSQQHQPRYYEEELCRLRTWKARQSRFCVEALARSSTSGGSDH</sequence>
<organism evidence="2 3">
    <name type="scientific">Tetradesmus obliquus</name>
    <name type="common">Green alga</name>
    <name type="synonym">Acutodesmus obliquus</name>
    <dbReference type="NCBI Taxonomy" id="3088"/>
    <lineage>
        <taxon>Eukaryota</taxon>
        <taxon>Viridiplantae</taxon>
        <taxon>Chlorophyta</taxon>
        <taxon>core chlorophytes</taxon>
        <taxon>Chlorophyceae</taxon>
        <taxon>CS clade</taxon>
        <taxon>Sphaeropleales</taxon>
        <taxon>Scenedesmaceae</taxon>
        <taxon>Tetradesmus</taxon>
    </lineage>
</organism>
<feature type="region of interest" description="Disordered" evidence="1">
    <location>
        <begin position="1"/>
        <end position="20"/>
    </location>
</feature>
<accession>A0A383VDV3</accession>
<evidence type="ECO:0000313" key="2">
    <source>
        <dbReference type="EMBL" id="SZX62902.1"/>
    </source>
</evidence>
<proteinExistence type="predicted"/>
<protein>
    <submittedName>
        <fullName evidence="2">Uncharacterized protein</fullName>
    </submittedName>
</protein>
<dbReference type="AlphaFoldDB" id="A0A383VDV3"/>
<evidence type="ECO:0000256" key="1">
    <source>
        <dbReference type="SAM" id="MobiDB-lite"/>
    </source>
</evidence>
<dbReference type="EMBL" id="FNXT01000270">
    <property type="protein sequence ID" value="SZX62902.1"/>
    <property type="molecule type" value="Genomic_DNA"/>
</dbReference>